<dbReference type="CDD" id="cd16019">
    <property type="entry name" value="GPI_EPT"/>
    <property type="match status" value="1"/>
</dbReference>
<protein>
    <submittedName>
        <fullName evidence="1">GPI ethanolamine phosphate transferase 2</fullName>
    </submittedName>
</protein>
<accession>A0A090LKB4</accession>
<reference evidence="1" key="1">
    <citation type="submission" date="2014-09" db="EMBL/GenBank/DDBJ databases">
        <authorList>
            <person name="Martin A.A."/>
        </authorList>
    </citation>
    <scope>NUCLEOTIDE SEQUENCE</scope>
    <source>
        <strain evidence="1">ED321 Heterogonic</strain>
    </source>
</reference>
<dbReference type="RefSeq" id="XP_024507793.1">
    <property type="nucleotide sequence ID" value="XM_024654420.1"/>
</dbReference>
<dbReference type="AlphaFoldDB" id="A0A090LKB4"/>
<evidence type="ECO:0000313" key="2">
    <source>
        <dbReference type="WormBase" id="SRAE_2000324900"/>
    </source>
</evidence>
<dbReference type="OrthoDB" id="272139at2759"/>
<dbReference type="GO" id="GO:0006506">
    <property type="term" value="P:GPI anchor biosynthetic process"/>
    <property type="evidence" value="ECO:0007669"/>
    <property type="project" value="InterPro"/>
</dbReference>
<dbReference type="InterPro" id="IPR039524">
    <property type="entry name" value="PIGO/GPI13"/>
</dbReference>
<dbReference type="CTD" id="36380963"/>
<accession>A0A7I5U2L6</accession>
<organism evidence="1">
    <name type="scientific">Strongyloides ratti</name>
    <name type="common">Parasitic roundworm</name>
    <dbReference type="NCBI Taxonomy" id="34506"/>
    <lineage>
        <taxon>Eukaryota</taxon>
        <taxon>Metazoa</taxon>
        <taxon>Ecdysozoa</taxon>
        <taxon>Nematoda</taxon>
        <taxon>Chromadorea</taxon>
        <taxon>Rhabditida</taxon>
        <taxon>Tylenchina</taxon>
        <taxon>Panagrolaimomorpha</taxon>
        <taxon>Strongyloidoidea</taxon>
        <taxon>Strongyloididae</taxon>
        <taxon>Strongyloides</taxon>
    </lineage>
</organism>
<proteinExistence type="predicted"/>
<dbReference type="Gene3D" id="3.40.720.10">
    <property type="entry name" value="Alkaline Phosphatase, subunit A"/>
    <property type="match status" value="1"/>
</dbReference>
<dbReference type="Pfam" id="PF01663">
    <property type="entry name" value="Phosphodiest"/>
    <property type="match status" value="1"/>
</dbReference>
<dbReference type="STRING" id="34506.A0A090LKB4"/>
<sequence length="546" mass="63763">MKKKEKFLFVGCFCLSIIFFTYGFFNIKIKLGNNYIFNDKSHLVLKLKHNETINYLKKKCNKYNDLFEYKNKTKVVFILVDGLAFRFLSNTTSSIKMKKVMKLVSSGTFSLYKNFCSYPTFTLSGMKRLFTGRDASFMDSIFNLGSSIISGDTLFNKLKENGKKMLCLGDYLIFSWFPNIFTKDSVKTITTTDLQHFNDVDLITGNHINYVMKDKYFNWDFLLIYFLGLDQAGHFLNNDKGKMIEKKINELDEYIFKIYNEMSSKNDSYVIVISGDHGMNAFGSHGGSEKDEIESGFLISIKDKIFNNSKNINEIYQLDITPTILNLYGIETTNDSIGIAYDFTSDLYEKMYLVIVNLKHFILNFKLDKKILHKAEECINLMFNEIITKCEKENKINIKNIIECEEIIKTLRKPFLLNTPTPNYVLVYFAFTLALIGVSCYIFSEIENLKRLNIILFIIISLFFMGSSFIDEASDVWFFLLQTFLVLKMIQFKDSIRMFKTLKIMFLCSIMHNLMQHVRRRYLIPQNNSNLVGKGRWLEPIMRDII</sequence>
<dbReference type="GeneID" id="36380963"/>
<dbReference type="PANTHER" id="PTHR23071">
    <property type="entry name" value="PHOSPHATIDYLINOSITOL GLYCAN"/>
    <property type="match status" value="1"/>
</dbReference>
<dbReference type="EMBL" id="LN609529">
    <property type="protein sequence ID" value="CEF68593.1"/>
    <property type="molecule type" value="Genomic_DNA"/>
</dbReference>
<gene>
    <name evidence="1 2" type="ORF">SRAE_2000324900</name>
</gene>
<dbReference type="GO" id="GO:0051377">
    <property type="term" value="F:mannose-ethanolamine phosphotransferase activity"/>
    <property type="evidence" value="ECO:0007669"/>
    <property type="project" value="TreeGrafter"/>
</dbReference>
<feature type="non-terminal residue" evidence="1">
    <location>
        <position position="546"/>
    </location>
</feature>
<dbReference type="InterPro" id="IPR017850">
    <property type="entry name" value="Alkaline_phosphatase_core_sf"/>
</dbReference>
<name>A0A090LKB4_STRRB</name>
<evidence type="ECO:0000313" key="1">
    <source>
        <dbReference type="EMBL" id="CEF68593.1"/>
    </source>
</evidence>
<keyword evidence="1" id="KW-0808">Transferase</keyword>
<dbReference type="PANTHER" id="PTHR23071:SF1">
    <property type="entry name" value="GPI ETHANOLAMINE PHOSPHATE TRANSFERASE 3"/>
    <property type="match status" value="1"/>
</dbReference>
<dbReference type="GO" id="GO:0005789">
    <property type="term" value="C:endoplasmic reticulum membrane"/>
    <property type="evidence" value="ECO:0007669"/>
    <property type="project" value="TreeGrafter"/>
</dbReference>
<dbReference type="WormBase" id="SRAE_2000324900">
    <property type="protein sequence ID" value="SRP12363"/>
    <property type="gene ID" value="WBGene00263470"/>
</dbReference>
<dbReference type="SUPFAM" id="SSF53649">
    <property type="entry name" value="Alkaline phosphatase-like"/>
    <property type="match status" value="1"/>
</dbReference>
<dbReference type="InterPro" id="IPR002591">
    <property type="entry name" value="Phosphodiest/P_Trfase"/>
</dbReference>